<name>A0A1G8UA99_9GAMM</name>
<dbReference type="PANTHER" id="PTHR47623:SF1">
    <property type="entry name" value="OS09G0287300 PROTEIN"/>
    <property type="match status" value="1"/>
</dbReference>
<proteinExistence type="predicted"/>
<organism evidence="1 2">
    <name type="scientific">Ferrimonas sediminum</name>
    <dbReference type="NCBI Taxonomy" id="718193"/>
    <lineage>
        <taxon>Bacteria</taxon>
        <taxon>Pseudomonadati</taxon>
        <taxon>Pseudomonadota</taxon>
        <taxon>Gammaproteobacteria</taxon>
        <taxon>Alteromonadales</taxon>
        <taxon>Ferrimonadaceae</taxon>
        <taxon>Ferrimonas</taxon>
    </lineage>
</organism>
<keyword evidence="2" id="KW-1185">Reference proteome</keyword>
<dbReference type="PANTHER" id="PTHR47623">
    <property type="entry name" value="OS09G0287300 PROTEIN"/>
    <property type="match status" value="1"/>
</dbReference>
<dbReference type="Pfam" id="PF00300">
    <property type="entry name" value="His_Phos_1"/>
    <property type="match status" value="1"/>
</dbReference>
<evidence type="ECO:0000313" key="1">
    <source>
        <dbReference type="EMBL" id="SDJ50671.1"/>
    </source>
</evidence>
<evidence type="ECO:0000313" key="2">
    <source>
        <dbReference type="Proteomes" id="UP000199527"/>
    </source>
</evidence>
<protein>
    <submittedName>
        <fullName evidence="1">Phosphohistidine phosphatase</fullName>
    </submittedName>
</protein>
<dbReference type="Proteomes" id="UP000199527">
    <property type="component" value="Unassembled WGS sequence"/>
</dbReference>
<dbReference type="OrthoDB" id="9810154at2"/>
<dbReference type="SUPFAM" id="SSF53254">
    <property type="entry name" value="Phosphoglycerate mutase-like"/>
    <property type="match status" value="1"/>
</dbReference>
<accession>A0A1G8UA99</accession>
<dbReference type="CDD" id="cd07067">
    <property type="entry name" value="HP_PGM_like"/>
    <property type="match status" value="1"/>
</dbReference>
<reference evidence="2" key="1">
    <citation type="submission" date="2016-10" db="EMBL/GenBank/DDBJ databases">
        <authorList>
            <person name="Varghese N."/>
            <person name="Submissions S."/>
        </authorList>
    </citation>
    <scope>NUCLEOTIDE SEQUENCE [LARGE SCALE GENOMIC DNA]</scope>
    <source>
        <strain evidence="2">DSM 23317</strain>
    </source>
</reference>
<dbReference type="Gene3D" id="3.40.50.1240">
    <property type="entry name" value="Phosphoglycerate mutase-like"/>
    <property type="match status" value="1"/>
</dbReference>
<dbReference type="RefSeq" id="WP_090365410.1">
    <property type="nucleotide sequence ID" value="NZ_FNEM01000009.1"/>
</dbReference>
<dbReference type="InterPro" id="IPR013078">
    <property type="entry name" value="His_Pase_superF_clade-1"/>
</dbReference>
<sequence>MRLIVLRHAKSSWNDATLADWHRPLSPRGVRTLPKITDQLTRWRVVPDRILSSDAVRTRLTTCAISDAFEDVEVSFKPSLYLASEAQILAMMARKFCAGQTQIWVGHNPGMHRVVEHLGGIELEKFTTGSMAMMKVNGDLELTSELRLWSPKGGEQRLG</sequence>
<dbReference type="AlphaFoldDB" id="A0A1G8UA99"/>
<dbReference type="InterPro" id="IPR029033">
    <property type="entry name" value="His_PPase_superfam"/>
</dbReference>
<dbReference type="EMBL" id="FNEM01000009">
    <property type="protein sequence ID" value="SDJ50671.1"/>
    <property type="molecule type" value="Genomic_DNA"/>
</dbReference>
<gene>
    <name evidence="1" type="ORF">SAMN04488540_10923</name>
</gene>